<protein>
    <recommendedName>
        <fullName evidence="2">ACT domain-containing protein</fullName>
    </recommendedName>
</protein>
<dbReference type="EMBL" id="AUZX01003757">
    <property type="protein sequence ID" value="EQD73024.1"/>
    <property type="molecule type" value="Genomic_DNA"/>
</dbReference>
<comment type="caution">
    <text evidence="1">The sequence shown here is derived from an EMBL/GenBank/DDBJ whole genome shotgun (WGS) entry which is preliminary data.</text>
</comment>
<gene>
    <name evidence="1" type="ORF">B1A_05158</name>
</gene>
<reference evidence="1" key="2">
    <citation type="journal article" date="2014" name="ISME J.">
        <title>Microbial stratification in low pH oxic and suboxic macroscopic growths along an acid mine drainage.</title>
        <authorList>
            <person name="Mendez-Garcia C."/>
            <person name="Mesa V."/>
            <person name="Sprenger R.R."/>
            <person name="Richter M."/>
            <person name="Diez M.S."/>
            <person name="Solano J."/>
            <person name="Bargiela R."/>
            <person name="Golyshina O.V."/>
            <person name="Manteca A."/>
            <person name="Ramos J.L."/>
            <person name="Gallego J.R."/>
            <person name="Llorente I."/>
            <person name="Martins Dos Santos V.A."/>
            <person name="Jensen O.N."/>
            <person name="Pelaez A.I."/>
            <person name="Sanchez J."/>
            <person name="Ferrer M."/>
        </authorList>
    </citation>
    <scope>NUCLEOTIDE SEQUENCE</scope>
</reference>
<accession>T1CVB0</accession>
<evidence type="ECO:0008006" key="2">
    <source>
        <dbReference type="Google" id="ProtNLM"/>
    </source>
</evidence>
<organism evidence="1">
    <name type="scientific">mine drainage metagenome</name>
    <dbReference type="NCBI Taxonomy" id="410659"/>
    <lineage>
        <taxon>unclassified sequences</taxon>
        <taxon>metagenomes</taxon>
        <taxon>ecological metagenomes</taxon>
    </lineage>
</organism>
<feature type="non-terminal residue" evidence="1">
    <location>
        <position position="1"/>
    </location>
</feature>
<name>T1CVB0_9ZZZZ</name>
<dbReference type="AlphaFoldDB" id="T1CVB0"/>
<sequence>KEMRPIADMGQVSSKILHLGIIEIIPEDPAKSGIISGIINIISDFNIGIRQVMVDDPIISDSPRARIVTESPLPGEALPLMRKVPGVKGIIIL</sequence>
<proteinExistence type="predicted"/>
<reference evidence="1" key="1">
    <citation type="submission" date="2013-08" db="EMBL/GenBank/DDBJ databases">
        <authorList>
            <person name="Mendez C."/>
            <person name="Richter M."/>
            <person name="Ferrer M."/>
            <person name="Sanchez J."/>
        </authorList>
    </citation>
    <scope>NUCLEOTIDE SEQUENCE</scope>
</reference>
<evidence type="ECO:0000313" key="1">
    <source>
        <dbReference type="EMBL" id="EQD73024.1"/>
    </source>
</evidence>